<evidence type="ECO:0000256" key="2">
    <source>
        <dbReference type="SAM" id="MobiDB-lite"/>
    </source>
</evidence>
<accession>B4JD21</accession>
<proteinExistence type="predicted"/>
<evidence type="ECO:0000313" key="3">
    <source>
        <dbReference type="EMBL" id="EDW04265.1"/>
    </source>
</evidence>
<organism evidence="4">
    <name type="scientific">Drosophila grimshawi</name>
    <name type="common">Hawaiian fruit fly</name>
    <name type="synonym">Idiomyia grimshawi</name>
    <dbReference type="NCBI Taxonomy" id="7222"/>
    <lineage>
        <taxon>Eukaryota</taxon>
        <taxon>Metazoa</taxon>
        <taxon>Ecdysozoa</taxon>
        <taxon>Arthropoda</taxon>
        <taxon>Hexapoda</taxon>
        <taxon>Insecta</taxon>
        <taxon>Pterygota</taxon>
        <taxon>Neoptera</taxon>
        <taxon>Endopterygota</taxon>
        <taxon>Diptera</taxon>
        <taxon>Brachycera</taxon>
        <taxon>Muscomorpha</taxon>
        <taxon>Ephydroidea</taxon>
        <taxon>Drosophilidae</taxon>
        <taxon>Drosophila</taxon>
        <taxon>Hawaiian Drosophila</taxon>
    </lineage>
</organism>
<dbReference type="InParanoid" id="B4JD21"/>
<feature type="region of interest" description="Disordered" evidence="2">
    <location>
        <begin position="1"/>
        <end position="104"/>
    </location>
</feature>
<dbReference type="OMA" id="NTIMLHA"/>
<dbReference type="OrthoDB" id="7694231at2759"/>
<feature type="coiled-coil region" evidence="1">
    <location>
        <begin position="277"/>
        <end position="311"/>
    </location>
</feature>
<keyword evidence="1" id="KW-0175">Coiled coil</keyword>
<name>B4JD21_DROGR</name>
<dbReference type="HOGENOM" id="CLU_545456_0_0_1"/>
<feature type="compositionally biased region" description="Low complexity" evidence="2">
    <location>
        <begin position="82"/>
        <end position="104"/>
    </location>
</feature>
<dbReference type="AlphaFoldDB" id="B4JD21"/>
<sequence length="504" mass="57498">MWPRSPRLRLNEMNLKNGNDGAKKSSPRAPYSKTLLGSQLKKRRTQGGNNKQRLQKKQQQSVENKENMQLIRLPKAVPLTPSSSDASFTTSSSLSSGADSGYSKSESKLLTMPAYLTLKRQHSAAILNFRARKSVSQMDFKEARRTGSYQLARCDSRLGQLGIQDATAVQLCSPRFMLNGAGVVGDQQDLVRIASLRIFNTIMLRSWRRRREEVRHLGEQVEDFKRNFVKNRNQLHVYNTLFAVEKRRNDALNDQLKQSYMDTAQIKLSNNELGILLVQANKEKLKLVEEVASKQQEIDNLQELLQITKKDLFQTHTLKREQLEQLTRIQREFQLAKFDIEDLTGQLLALRVELNQKQESVNEMGENIENLAGQLKLSSTQLMEHKYETEQQLIKLMQHSAELEMDIKKKEEELVTLQNCLAATVGHRIRQCLAHRQAYQHATYNLMHFVAYCMLPGTPPPPPSLPLASIPCAAVKRLRGFFHGVVNNGAKESKESSETKRVAF</sequence>
<gene>
    <name evidence="3" type="primary">Dgri\GH11703</name>
    <name evidence="3" type="ORF">Dgri_GH11703</name>
</gene>
<dbReference type="Proteomes" id="UP000001070">
    <property type="component" value="Unassembled WGS sequence"/>
</dbReference>
<dbReference type="SMR" id="B4JD21"/>
<dbReference type="EMBL" id="CH916368">
    <property type="protein sequence ID" value="EDW04265.1"/>
    <property type="molecule type" value="Genomic_DNA"/>
</dbReference>
<feature type="compositionally biased region" description="Low complexity" evidence="2">
    <location>
        <begin position="46"/>
        <end position="60"/>
    </location>
</feature>
<dbReference type="eggNOG" id="ENOG502T6HY">
    <property type="taxonomic scope" value="Eukaryota"/>
</dbReference>
<dbReference type="KEGG" id="dgr:6562916"/>
<evidence type="ECO:0000256" key="1">
    <source>
        <dbReference type="SAM" id="Coils"/>
    </source>
</evidence>
<protein>
    <submittedName>
        <fullName evidence="3">GH11703</fullName>
    </submittedName>
</protein>
<feature type="coiled-coil region" evidence="1">
    <location>
        <begin position="340"/>
        <end position="420"/>
    </location>
</feature>
<dbReference type="PhylomeDB" id="B4JD21"/>
<reference evidence="3 4" key="1">
    <citation type="journal article" date="2007" name="Nature">
        <title>Evolution of genes and genomes on the Drosophila phylogeny.</title>
        <authorList>
            <consortium name="Drosophila 12 Genomes Consortium"/>
            <person name="Clark A.G."/>
            <person name="Eisen M.B."/>
            <person name="Smith D.R."/>
            <person name="Bergman C.M."/>
            <person name="Oliver B."/>
            <person name="Markow T.A."/>
            <person name="Kaufman T.C."/>
            <person name="Kellis M."/>
            <person name="Gelbart W."/>
            <person name="Iyer V.N."/>
            <person name="Pollard D.A."/>
            <person name="Sackton T.B."/>
            <person name="Larracuente A.M."/>
            <person name="Singh N.D."/>
            <person name="Abad J.P."/>
            <person name="Abt D.N."/>
            <person name="Adryan B."/>
            <person name="Aguade M."/>
            <person name="Akashi H."/>
            <person name="Anderson W.W."/>
            <person name="Aquadro C.F."/>
            <person name="Ardell D.H."/>
            <person name="Arguello R."/>
            <person name="Artieri C.G."/>
            <person name="Barbash D.A."/>
            <person name="Barker D."/>
            <person name="Barsanti P."/>
            <person name="Batterham P."/>
            <person name="Batzoglou S."/>
            <person name="Begun D."/>
            <person name="Bhutkar A."/>
            <person name="Blanco E."/>
            <person name="Bosak S.A."/>
            <person name="Bradley R.K."/>
            <person name="Brand A.D."/>
            <person name="Brent M.R."/>
            <person name="Brooks A.N."/>
            <person name="Brown R.H."/>
            <person name="Butlin R.K."/>
            <person name="Caggese C."/>
            <person name="Calvi B.R."/>
            <person name="Bernardo de Carvalho A."/>
            <person name="Caspi A."/>
            <person name="Castrezana S."/>
            <person name="Celniker S.E."/>
            <person name="Chang J.L."/>
            <person name="Chapple C."/>
            <person name="Chatterji S."/>
            <person name="Chinwalla A."/>
            <person name="Civetta A."/>
            <person name="Clifton S.W."/>
            <person name="Comeron J.M."/>
            <person name="Costello J.C."/>
            <person name="Coyne J.A."/>
            <person name="Daub J."/>
            <person name="David R.G."/>
            <person name="Delcher A.L."/>
            <person name="Delehaunty K."/>
            <person name="Do C.B."/>
            <person name="Ebling H."/>
            <person name="Edwards K."/>
            <person name="Eickbush T."/>
            <person name="Evans J.D."/>
            <person name="Filipski A."/>
            <person name="Findeiss S."/>
            <person name="Freyhult E."/>
            <person name="Fulton L."/>
            <person name="Fulton R."/>
            <person name="Garcia A.C."/>
            <person name="Gardiner A."/>
            <person name="Garfield D.A."/>
            <person name="Garvin B.E."/>
            <person name="Gibson G."/>
            <person name="Gilbert D."/>
            <person name="Gnerre S."/>
            <person name="Godfrey J."/>
            <person name="Good R."/>
            <person name="Gotea V."/>
            <person name="Gravely B."/>
            <person name="Greenberg A.J."/>
            <person name="Griffiths-Jones S."/>
            <person name="Gross S."/>
            <person name="Guigo R."/>
            <person name="Gustafson E.A."/>
            <person name="Haerty W."/>
            <person name="Hahn M.W."/>
            <person name="Halligan D.L."/>
            <person name="Halpern A.L."/>
            <person name="Halter G.M."/>
            <person name="Han M.V."/>
            <person name="Heger A."/>
            <person name="Hillier L."/>
            <person name="Hinrichs A.S."/>
            <person name="Holmes I."/>
            <person name="Hoskins R.A."/>
            <person name="Hubisz M.J."/>
            <person name="Hultmark D."/>
            <person name="Huntley M.A."/>
            <person name="Jaffe D.B."/>
            <person name="Jagadeeshan S."/>
            <person name="Jeck W.R."/>
            <person name="Johnson J."/>
            <person name="Jones C.D."/>
            <person name="Jordan W.C."/>
            <person name="Karpen G.H."/>
            <person name="Kataoka E."/>
            <person name="Keightley P.D."/>
            <person name="Kheradpour P."/>
            <person name="Kirkness E.F."/>
            <person name="Koerich L.B."/>
            <person name="Kristiansen K."/>
            <person name="Kudrna D."/>
            <person name="Kulathinal R.J."/>
            <person name="Kumar S."/>
            <person name="Kwok R."/>
            <person name="Lander E."/>
            <person name="Langley C.H."/>
            <person name="Lapoint R."/>
            <person name="Lazzaro B.P."/>
            <person name="Lee S.J."/>
            <person name="Levesque L."/>
            <person name="Li R."/>
            <person name="Lin C.F."/>
            <person name="Lin M.F."/>
            <person name="Lindblad-Toh K."/>
            <person name="Llopart A."/>
            <person name="Long M."/>
            <person name="Low L."/>
            <person name="Lozovsky E."/>
            <person name="Lu J."/>
            <person name="Luo M."/>
            <person name="Machado C.A."/>
            <person name="Makalowski W."/>
            <person name="Marzo M."/>
            <person name="Matsuda M."/>
            <person name="Matzkin L."/>
            <person name="McAllister B."/>
            <person name="McBride C.S."/>
            <person name="McKernan B."/>
            <person name="McKernan K."/>
            <person name="Mendez-Lago M."/>
            <person name="Minx P."/>
            <person name="Mollenhauer M.U."/>
            <person name="Montooth K."/>
            <person name="Mount S.M."/>
            <person name="Mu X."/>
            <person name="Myers E."/>
            <person name="Negre B."/>
            <person name="Newfeld S."/>
            <person name="Nielsen R."/>
            <person name="Noor M.A."/>
            <person name="O'Grady P."/>
            <person name="Pachter L."/>
            <person name="Papaceit M."/>
            <person name="Parisi M.J."/>
            <person name="Parisi M."/>
            <person name="Parts L."/>
            <person name="Pedersen J.S."/>
            <person name="Pesole G."/>
            <person name="Phillippy A.M."/>
            <person name="Ponting C.P."/>
            <person name="Pop M."/>
            <person name="Porcelli D."/>
            <person name="Powell J.R."/>
            <person name="Prohaska S."/>
            <person name="Pruitt K."/>
            <person name="Puig M."/>
            <person name="Quesneville H."/>
            <person name="Ram K.R."/>
            <person name="Rand D."/>
            <person name="Rasmussen M.D."/>
            <person name="Reed L.K."/>
            <person name="Reenan R."/>
            <person name="Reily A."/>
            <person name="Remington K.A."/>
            <person name="Rieger T.T."/>
            <person name="Ritchie M.G."/>
            <person name="Robin C."/>
            <person name="Rogers Y.H."/>
            <person name="Rohde C."/>
            <person name="Rozas J."/>
            <person name="Rubenfield M.J."/>
            <person name="Ruiz A."/>
            <person name="Russo S."/>
            <person name="Salzberg S.L."/>
            <person name="Sanchez-Gracia A."/>
            <person name="Saranga D.J."/>
            <person name="Sato H."/>
            <person name="Schaeffer S.W."/>
            <person name="Schatz M.C."/>
            <person name="Schlenke T."/>
            <person name="Schwartz R."/>
            <person name="Segarra C."/>
            <person name="Singh R.S."/>
            <person name="Sirot L."/>
            <person name="Sirota M."/>
            <person name="Sisneros N.B."/>
            <person name="Smith C.D."/>
            <person name="Smith T.F."/>
            <person name="Spieth J."/>
            <person name="Stage D.E."/>
            <person name="Stark A."/>
            <person name="Stephan W."/>
            <person name="Strausberg R.L."/>
            <person name="Strempel S."/>
            <person name="Sturgill D."/>
            <person name="Sutton G."/>
            <person name="Sutton G.G."/>
            <person name="Tao W."/>
            <person name="Teichmann S."/>
            <person name="Tobari Y.N."/>
            <person name="Tomimura Y."/>
            <person name="Tsolas J.M."/>
            <person name="Valente V.L."/>
            <person name="Venter E."/>
            <person name="Venter J.C."/>
            <person name="Vicario S."/>
            <person name="Vieira F.G."/>
            <person name="Vilella A.J."/>
            <person name="Villasante A."/>
            <person name="Walenz B."/>
            <person name="Wang J."/>
            <person name="Wasserman M."/>
            <person name="Watts T."/>
            <person name="Wilson D."/>
            <person name="Wilson R.K."/>
            <person name="Wing R.A."/>
            <person name="Wolfner M.F."/>
            <person name="Wong A."/>
            <person name="Wong G.K."/>
            <person name="Wu C.I."/>
            <person name="Wu G."/>
            <person name="Yamamoto D."/>
            <person name="Yang H.P."/>
            <person name="Yang S.P."/>
            <person name="Yorke J.A."/>
            <person name="Yoshida K."/>
            <person name="Zdobnov E."/>
            <person name="Zhang P."/>
            <person name="Zhang Y."/>
            <person name="Zimin A.V."/>
            <person name="Baldwin J."/>
            <person name="Abdouelleil A."/>
            <person name="Abdulkadir J."/>
            <person name="Abebe A."/>
            <person name="Abera B."/>
            <person name="Abreu J."/>
            <person name="Acer S.C."/>
            <person name="Aftuck L."/>
            <person name="Alexander A."/>
            <person name="An P."/>
            <person name="Anderson E."/>
            <person name="Anderson S."/>
            <person name="Arachi H."/>
            <person name="Azer M."/>
            <person name="Bachantsang P."/>
            <person name="Barry A."/>
            <person name="Bayul T."/>
            <person name="Berlin A."/>
            <person name="Bessette D."/>
            <person name="Bloom T."/>
            <person name="Blye J."/>
            <person name="Boguslavskiy L."/>
            <person name="Bonnet C."/>
            <person name="Boukhgalter B."/>
            <person name="Bourzgui I."/>
            <person name="Brown A."/>
            <person name="Cahill P."/>
            <person name="Channer S."/>
            <person name="Cheshatsang Y."/>
            <person name="Chuda L."/>
            <person name="Citroen M."/>
            <person name="Collymore A."/>
            <person name="Cooke P."/>
            <person name="Costello M."/>
            <person name="D'Aco K."/>
            <person name="Daza R."/>
            <person name="De Haan G."/>
            <person name="DeGray S."/>
            <person name="DeMaso C."/>
            <person name="Dhargay N."/>
            <person name="Dooley K."/>
            <person name="Dooley E."/>
            <person name="Doricent M."/>
            <person name="Dorje P."/>
            <person name="Dorjee K."/>
            <person name="Dupes A."/>
            <person name="Elong R."/>
            <person name="Falk J."/>
            <person name="Farina A."/>
            <person name="Faro S."/>
            <person name="Ferguson D."/>
            <person name="Fisher S."/>
            <person name="Foley C.D."/>
            <person name="Franke A."/>
            <person name="Friedrich D."/>
            <person name="Gadbois L."/>
            <person name="Gearin G."/>
            <person name="Gearin C.R."/>
            <person name="Giannoukos G."/>
            <person name="Goode T."/>
            <person name="Graham J."/>
            <person name="Grandbois E."/>
            <person name="Grewal S."/>
            <person name="Gyaltsen K."/>
            <person name="Hafez N."/>
            <person name="Hagos B."/>
            <person name="Hall J."/>
            <person name="Henson C."/>
            <person name="Hollinger A."/>
            <person name="Honan T."/>
            <person name="Huard M.D."/>
            <person name="Hughes L."/>
            <person name="Hurhula B."/>
            <person name="Husby M.E."/>
            <person name="Kamat A."/>
            <person name="Kanga B."/>
            <person name="Kashin S."/>
            <person name="Khazanovich D."/>
            <person name="Kisner P."/>
            <person name="Lance K."/>
            <person name="Lara M."/>
            <person name="Lee W."/>
            <person name="Lennon N."/>
            <person name="Letendre F."/>
            <person name="LeVine R."/>
            <person name="Lipovsky A."/>
            <person name="Liu X."/>
            <person name="Liu J."/>
            <person name="Liu S."/>
            <person name="Lokyitsang T."/>
            <person name="Lokyitsang Y."/>
            <person name="Lubonja R."/>
            <person name="Lui A."/>
            <person name="MacDonald P."/>
            <person name="Magnisalis V."/>
            <person name="Maru K."/>
            <person name="Matthews C."/>
            <person name="McCusker W."/>
            <person name="McDonough S."/>
            <person name="Mehta T."/>
            <person name="Meldrim J."/>
            <person name="Meneus L."/>
            <person name="Mihai O."/>
            <person name="Mihalev A."/>
            <person name="Mihova T."/>
            <person name="Mittelman R."/>
            <person name="Mlenga V."/>
            <person name="Montmayeur A."/>
            <person name="Mulrain L."/>
            <person name="Navidi A."/>
            <person name="Naylor J."/>
            <person name="Negash T."/>
            <person name="Nguyen T."/>
            <person name="Nguyen N."/>
            <person name="Nicol R."/>
            <person name="Norbu C."/>
            <person name="Norbu N."/>
            <person name="Novod N."/>
            <person name="O'Neill B."/>
            <person name="Osman S."/>
            <person name="Markiewicz E."/>
            <person name="Oyono O.L."/>
            <person name="Patti C."/>
            <person name="Phunkhang P."/>
            <person name="Pierre F."/>
            <person name="Priest M."/>
            <person name="Raghuraman S."/>
            <person name="Rege F."/>
            <person name="Reyes R."/>
            <person name="Rise C."/>
            <person name="Rogov P."/>
            <person name="Ross K."/>
            <person name="Ryan E."/>
            <person name="Settipalli S."/>
            <person name="Shea T."/>
            <person name="Sherpa N."/>
            <person name="Shi L."/>
            <person name="Shih D."/>
            <person name="Sparrow T."/>
            <person name="Spaulding J."/>
            <person name="Stalker J."/>
            <person name="Stange-Thomann N."/>
            <person name="Stavropoulos S."/>
            <person name="Stone C."/>
            <person name="Strader C."/>
            <person name="Tesfaye S."/>
            <person name="Thomson T."/>
            <person name="Thoulutsang Y."/>
            <person name="Thoulutsang D."/>
            <person name="Topham K."/>
            <person name="Topping I."/>
            <person name="Tsamla T."/>
            <person name="Vassiliev H."/>
            <person name="Vo A."/>
            <person name="Wangchuk T."/>
            <person name="Wangdi T."/>
            <person name="Weiand M."/>
            <person name="Wilkinson J."/>
            <person name="Wilson A."/>
            <person name="Yadav S."/>
            <person name="Young G."/>
            <person name="Yu Q."/>
            <person name="Zembek L."/>
            <person name="Zhong D."/>
            <person name="Zimmer A."/>
            <person name="Zwirko Z."/>
            <person name="Jaffe D.B."/>
            <person name="Alvarez P."/>
            <person name="Brockman W."/>
            <person name="Butler J."/>
            <person name="Chin C."/>
            <person name="Gnerre S."/>
            <person name="Grabherr M."/>
            <person name="Kleber M."/>
            <person name="Mauceli E."/>
            <person name="MacCallum I."/>
        </authorList>
    </citation>
    <scope>NUCLEOTIDE SEQUENCE [LARGE SCALE GENOMIC DNA]</scope>
    <source>
        <strain evidence="4">Tucson 15287-2541.00</strain>
    </source>
</reference>
<evidence type="ECO:0000313" key="4">
    <source>
        <dbReference type="Proteomes" id="UP000001070"/>
    </source>
</evidence>
<keyword evidence="4" id="KW-1185">Reference proteome</keyword>